<reference evidence="2 3" key="1">
    <citation type="submission" date="2014-01" db="EMBL/GenBank/DDBJ databases">
        <authorList>
            <person name="Dobos K."/>
            <person name="Lenaerts A."/>
            <person name="Ordway D."/>
            <person name="DeGroote M.A."/>
            <person name="Parker T."/>
            <person name="Sizemore C."/>
            <person name="Tallon L.J."/>
            <person name="Sadzewicz L.K."/>
            <person name="Sengamalay N."/>
            <person name="Fraser C.M."/>
            <person name="Hine E."/>
            <person name="Shefchek K.A."/>
            <person name="Das S.P."/>
            <person name="Tettelin H."/>
        </authorList>
    </citation>
    <scope>NUCLEOTIDE SEQUENCE [LARGE SCALE GENOMIC DNA]</scope>
    <source>
        <strain evidence="2 3">Harvey</strain>
    </source>
</reference>
<protein>
    <submittedName>
        <fullName evidence="2">Non-ribosomal peptide synthetase</fullName>
    </submittedName>
</protein>
<dbReference type="Proteomes" id="UP000020681">
    <property type="component" value="Unassembled WGS sequence"/>
</dbReference>
<evidence type="ECO:0000313" key="2">
    <source>
        <dbReference type="EMBL" id="EUA86598.1"/>
    </source>
</evidence>
<gene>
    <name evidence="2" type="ORF">I551_6994</name>
</gene>
<keyword evidence="1" id="KW-0812">Transmembrane</keyword>
<feature type="transmembrane region" description="Helical" evidence="1">
    <location>
        <begin position="27"/>
        <end position="56"/>
    </location>
</feature>
<comment type="caution">
    <text evidence="2">The sequence shown here is derived from an EMBL/GenBank/DDBJ whole genome shotgun (WGS) entry which is preliminary data.</text>
</comment>
<dbReference type="EMBL" id="JAOL01000170">
    <property type="protein sequence ID" value="EUA86598.1"/>
    <property type="molecule type" value="Genomic_DNA"/>
</dbReference>
<accession>A0ABN0QPE6</accession>
<organism evidence="2 3">
    <name type="scientific">Mycobacterium ulcerans str. Harvey</name>
    <dbReference type="NCBI Taxonomy" id="1299332"/>
    <lineage>
        <taxon>Bacteria</taxon>
        <taxon>Bacillati</taxon>
        <taxon>Actinomycetota</taxon>
        <taxon>Actinomycetes</taxon>
        <taxon>Mycobacteriales</taxon>
        <taxon>Mycobacteriaceae</taxon>
        <taxon>Mycobacterium</taxon>
        <taxon>Mycobacterium ulcerans group</taxon>
    </lineage>
</organism>
<keyword evidence="3" id="KW-1185">Reference proteome</keyword>
<proteinExistence type="predicted"/>
<evidence type="ECO:0000313" key="3">
    <source>
        <dbReference type="Proteomes" id="UP000020681"/>
    </source>
</evidence>
<name>A0ABN0QPE6_MYCUL</name>
<keyword evidence="1" id="KW-1133">Transmembrane helix</keyword>
<keyword evidence="1" id="KW-0472">Membrane</keyword>
<sequence>MMVTVAIGLAVLGGLQAVVLAFGPSGIWWAALLGGLVLLAAGAVAGVISVVVKWLVVGRIKASEYPLWSSFVWRNELADTFVETVAAPWFARAAGGTPVLNMWLRGLGPTSAAGCGVKVTGCRRRTW</sequence>
<evidence type="ECO:0000256" key="1">
    <source>
        <dbReference type="SAM" id="Phobius"/>
    </source>
</evidence>